<keyword evidence="2" id="KW-0119">Carbohydrate metabolism</keyword>
<dbReference type="InterPro" id="IPR019405">
    <property type="entry name" value="Lactonase_7-beta_prop"/>
</dbReference>
<comment type="similarity">
    <text evidence="1">Belongs to the cycloisomerase 2 family.</text>
</comment>
<keyword evidence="3" id="KW-0732">Signal</keyword>
<dbReference type="SUPFAM" id="SSF51004">
    <property type="entry name" value="C-terminal (heme d1) domain of cytochrome cd1-nitrite reductase"/>
    <property type="match status" value="1"/>
</dbReference>
<feature type="chain" id="PRO_5046706892" evidence="3">
    <location>
        <begin position="26"/>
        <end position="400"/>
    </location>
</feature>
<dbReference type="RefSeq" id="WP_309801388.1">
    <property type="nucleotide sequence ID" value="NZ_JAVDPW010000015.1"/>
</dbReference>
<dbReference type="PANTHER" id="PTHR30344">
    <property type="entry name" value="6-PHOSPHOGLUCONOLACTONASE-RELATED"/>
    <property type="match status" value="1"/>
</dbReference>
<feature type="signal peptide" evidence="3">
    <location>
        <begin position="1"/>
        <end position="25"/>
    </location>
</feature>
<dbReference type="PANTHER" id="PTHR30344:SF1">
    <property type="entry name" value="6-PHOSPHOGLUCONOLACTONASE"/>
    <property type="match status" value="1"/>
</dbReference>
<evidence type="ECO:0000256" key="1">
    <source>
        <dbReference type="ARBA" id="ARBA00005564"/>
    </source>
</evidence>
<proteinExistence type="inferred from homology"/>
<evidence type="ECO:0000313" key="4">
    <source>
        <dbReference type="EMBL" id="MDR6293972.1"/>
    </source>
</evidence>
<name>A0ABU1JZB6_9PROT</name>
<dbReference type="EMBL" id="JAVDPW010000015">
    <property type="protein sequence ID" value="MDR6293972.1"/>
    <property type="molecule type" value="Genomic_DNA"/>
</dbReference>
<keyword evidence="5" id="KW-1185">Reference proteome</keyword>
<dbReference type="Pfam" id="PF10282">
    <property type="entry name" value="Lactonase"/>
    <property type="match status" value="1"/>
</dbReference>
<reference evidence="4 5" key="1">
    <citation type="submission" date="2023-07" db="EMBL/GenBank/DDBJ databases">
        <title>Sorghum-associated microbial communities from plants grown in Nebraska, USA.</title>
        <authorList>
            <person name="Schachtman D."/>
        </authorList>
    </citation>
    <scope>NUCLEOTIDE SEQUENCE [LARGE SCALE GENOMIC DNA]</scope>
    <source>
        <strain evidence="4 5">584</strain>
    </source>
</reference>
<evidence type="ECO:0000256" key="2">
    <source>
        <dbReference type="ARBA" id="ARBA00022526"/>
    </source>
</evidence>
<comment type="caution">
    <text evidence="4">The sequence shown here is derived from an EMBL/GenBank/DDBJ whole genome shotgun (WGS) entry which is preliminary data.</text>
</comment>
<keyword evidence="2" id="KW-0313">Glucose metabolism</keyword>
<protein>
    <submittedName>
        <fullName evidence="4">6-phosphogluconolactonase (Cycloisomerase 2 family)</fullName>
    </submittedName>
</protein>
<dbReference type="Proteomes" id="UP001262410">
    <property type="component" value="Unassembled WGS sequence"/>
</dbReference>
<dbReference type="Gene3D" id="2.130.10.10">
    <property type="entry name" value="YVTN repeat-like/Quinoprotein amine dehydrogenase"/>
    <property type="match status" value="1"/>
</dbReference>
<evidence type="ECO:0000313" key="5">
    <source>
        <dbReference type="Proteomes" id="UP001262410"/>
    </source>
</evidence>
<accession>A0ABU1JZB6</accession>
<dbReference type="InterPro" id="IPR050282">
    <property type="entry name" value="Cycloisomerase_2"/>
</dbReference>
<dbReference type="InterPro" id="IPR015943">
    <property type="entry name" value="WD40/YVTN_repeat-like_dom_sf"/>
</dbReference>
<dbReference type="InterPro" id="IPR011048">
    <property type="entry name" value="Haem_d1_sf"/>
</dbReference>
<organism evidence="4 5">
    <name type="scientific">Inquilinus ginsengisoli</name>
    <dbReference type="NCBI Taxonomy" id="363840"/>
    <lineage>
        <taxon>Bacteria</taxon>
        <taxon>Pseudomonadati</taxon>
        <taxon>Pseudomonadota</taxon>
        <taxon>Alphaproteobacteria</taxon>
        <taxon>Rhodospirillales</taxon>
        <taxon>Rhodospirillaceae</taxon>
        <taxon>Inquilinus</taxon>
    </lineage>
</organism>
<evidence type="ECO:0000256" key="3">
    <source>
        <dbReference type="SAM" id="SignalP"/>
    </source>
</evidence>
<sequence length="400" mass="41555">MSRRAVLGGTATLAMGMTMANGARAAETKAGSRLLYVCSYTGKTGNGPGITLVRLDAQKGRLEAVKSVAGPNPSWLAFAPDGGHAYAVNEIDSFGGKAQGSVTAYRVDRASGDLTALNSVGSGGTGPAHCSVHPAGRHVLVANYGGGQVTVLPIAADGSLAEATDVQAPQGPTGPTTAEAAPPGSFAFSGHDASHAHMVEADPQARFVLSTDLGQDRTYVWTLDPEAGKLHPADPAFFATASTGAGPRHFAFHPDGRILYTLYEEASQLAVHGYDPATGRTALLQKTGTLPPGFAGSSFASALAVSADGRFLYAGNRLHNSIAIFAIGGDGKVRWLDAEWTRGDYPNQIALDPTGHFLFACNRRSDQVTLFRVDRRSGKLDFTGQYLPVGSPNMVAFAPG</sequence>
<gene>
    <name evidence="4" type="ORF">E9232_006526</name>
</gene>